<evidence type="ECO:0000313" key="6">
    <source>
        <dbReference type="EMBL" id="TVU30033.1"/>
    </source>
</evidence>
<dbReference type="Pfam" id="PF04564">
    <property type="entry name" value="U-box"/>
    <property type="match status" value="1"/>
</dbReference>
<feature type="domain" description="U-box" evidence="5">
    <location>
        <begin position="332"/>
        <end position="390"/>
    </location>
</feature>
<evidence type="ECO:0000256" key="4">
    <source>
        <dbReference type="SAM" id="MobiDB-lite"/>
    </source>
</evidence>
<dbReference type="PANTHER" id="PTHR22849">
    <property type="entry name" value="WDSAM1 PROTEIN"/>
    <property type="match status" value="1"/>
</dbReference>
<dbReference type="InterPro" id="IPR045185">
    <property type="entry name" value="PUB22/23/24-like"/>
</dbReference>
<feature type="non-terminal residue" evidence="6">
    <location>
        <position position="390"/>
    </location>
</feature>
<organism evidence="6 7">
    <name type="scientific">Eragrostis curvula</name>
    <name type="common">weeping love grass</name>
    <dbReference type="NCBI Taxonomy" id="38414"/>
    <lineage>
        <taxon>Eukaryota</taxon>
        <taxon>Viridiplantae</taxon>
        <taxon>Streptophyta</taxon>
        <taxon>Embryophyta</taxon>
        <taxon>Tracheophyta</taxon>
        <taxon>Spermatophyta</taxon>
        <taxon>Magnoliopsida</taxon>
        <taxon>Liliopsida</taxon>
        <taxon>Poales</taxon>
        <taxon>Poaceae</taxon>
        <taxon>PACMAD clade</taxon>
        <taxon>Chloridoideae</taxon>
        <taxon>Eragrostideae</taxon>
        <taxon>Eragrostidinae</taxon>
        <taxon>Eragrostis</taxon>
    </lineage>
</organism>
<comment type="pathway">
    <text evidence="1 3">Protein modification; protein ubiquitination.</text>
</comment>
<dbReference type="Gene3D" id="3.30.40.10">
    <property type="entry name" value="Zinc/RING finger domain, C3HC4 (zinc finger)"/>
    <property type="match status" value="1"/>
</dbReference>
<evidence type="ECO:0000256" key="1">
    <source>
        <dbReference type="ARBA" id="ARBA00004906"/>
    </source>
</evidence>
<dbReference type="SMART" id="SM00504">
    <property type="entry name" value="Ubox"/>
    <property type="match status" value="1"/>
</dbReference>
<keyword evidence="3" id="KW-0833">Ubl conjugation pathway</keyword>
<dbReference type="EMBL" id="RWGY01000011">
    <property type="protein sequence ID" value="TVU30033.1"/>
    <property type="molecule type" value="Genomic_DNA"/>
</dbReference>
<keyword evidence="7" id="KW-1185">Reference proteome</keyword>
<evidence type="ECO:0000259" key="5">
    <source>
        <dbReference type="PROSITE" id="PS51698"/>
    </source>
</evidence>
<protein>
    <recommendedName>
        <fullName evidence="3 5">U-box domain-containing protein</fullName>
        <ecNumber evidence="3">2.3.2.27</ecNumber>
    </recommendedName>
    <alternativeName>
        <fullName evidence="3">RING-type E3 ubiquitin transferase PUB</fullName>
    </alternativeName>
</protein>
<dbReference type="GO" id="GO:0016567">
    <property type="term" value="P:protein ubiquitination"/>
    <property type="evidence" value="ECO:0007669"/>
    <property type="project" value="UniProtKB-UniRule"/>
</dbReference>
<feature type="region of interest" description="Disordered" evidence="4">
    <location>
        <begin position="1"/>
        <end position="150"/>
    </location>
</feature>
<comment type="caution">
    <text evidence="6">The sequence shown here is derived from an EMBL/GenBank/DDBJ whole genome shotgun (WGS) entry which is preliminary data.</text>
</comment>
<evidence type="ECO:0000313" key="7">
    <source>
        <dbReference type="Proteomes" id="UP000324897"/>
    </source>
</evidence>
<feature type="compositionally biased region" description="Polar residues" evidence="4">
    <location>
        <begin position="130"/>
        <end position="146"/>
    </location>
</feature>
<dbReference type="EC" id="2.3.2.27" evidence="3"/>
<feature type="compositionally biased region" description="Low complexity" evidence="4">
    <location>
        <begin position="56"/>
        <end position="82"/>
    </location>
</feature>
<comment type="function">
    <text evidence="3">Functions as an E3 ubiquitin ligase.</text>
</comment>
<dbReference type="PROSITE" id="PS51698">
    <property type="entry name" value="U_BOX"/>
    <property type="match status" value="1"/>
</dbReference>
<dbReference type="AlphaFoldDB" id="A0A5J9V200"/>
<dbReference type="PANTHER" id="PTHR22849:SF164">
    <property type="entry name" value="U-BOX DOMAIN-CONTAINING PROTEIN"/>
    <property type="match status" value="1"/>
</dbReference>
<dbReference type="Proteomes" id="UP000324897">
    <property type="component" value="Chromosome 1"/>
</dbReference>
<accession>A0A5J9V200</accession>
<reference evidence="6 7" key="1">
    <citation type="journal article" date="2019" name="Sci. Rep.">
        <title>A high-quality genome of Eragrostis curvula grass provides insights into Poaceae evolution and supports new strategies to enhance forage quality.</title>
        <authorList>
            <person name="Carballo J."/>
            <person name="Santos B.A.C.M."/>
            <person name="Zappacosta D."/>
            <person name="Garbus I."/>
            <person name="Selva J.P."/>
            <person name="Gallo C.A."/>
            <person name="Diaz A."/>
            <person name="Albertini E."/>
            <person name="Caccamo M."/>
            <person name="Echenique V."/>
        </authorList>
    </citation>
    <scope>NUCLEOTIDE SEQUENCE [LARGE SCALE GENOMIC DNA]</scope>
    <source>
        <strain evidence="7">cv. Victoria</strain>
        <tissue evidence="6">Leaf</tissue>
    </source>
</reference>
<name>A0A5J9V200_9POAL</name>
<feature type="compositionally biased region" description="Low complexity" evidence="4">
    <location>
        <begin position="90"/>
        <end position="106"/>
    </location>
</feature>
<dbReference type="InterPro" id="IPR003613">
    <property type="entry name" value="Ubox_domain"/>
</dbReference>
<feature type="compositionally biased region" description="Gly residues" evidence="4">
    <location>
        <begin position="7"/>
        <end position="16"/>
    </location>
</feature>
<dbReference type="GO" id="GO:0061630">
    <property type="term" value="F:ubiquitin protein ligase activity"/>
    <property type="evidence" value="ECO:0007669"/>
    <property type="project" value="UniProtKB-UniRule"/>
</dbReference>
<evidence type="ECO:0000256" key="2">
    <source>
        <dbReference type="ARBA" id="ARBA00022679"/>
    </source>
</evidence>
<evidence type="ECO:0000256" key="3">
    <source>
        <dbReference type="RuleBase" id="RU369093"/>
    </source>
</evidence>
<sequence>MSQGRSTPGGGGGGEGSQRPESPVILADGNGESSSNATMEEMLRVLQRQINEETARSASSAPASPSRFCPSSPSSSARGVARMFLGKAKSSSATSSRTRRSPATSSRGERAASDLVGTPGSALVAPARTGSVQESMPEQPARTGSVQEARPEHAVVKIQDDGRDVQPVFNEMTGLMELTYEEAPKLPQQFATKWPHDDADPLDNRVMDDPVLMTSGNRMSKHLDEKKGLMPYHTHNANEFAVRWSMKTDEISYPLYAEILGQAGPPTKLQKEWDDIRVVRRLRPLRDSEKSSAQSYYKMVQNSVRNEKRMPIPIYGMSLKDKRNEERADRFKIPENLSCPLCSKIMVDPVTITTGKTFDRECLRAWFHENGHTCPVTLKPVASTVLRNER</sequence>
<dbReference type="SUPFAM" id="SSF57850">
    <property type="entry name" value="RING/U-box"/>
    <property type="match status" value="1"/>
</dbReference>
<dbReference type="OrthoDB" id="696376at2759"/>
<dbReference type="UniPathway" id="UPA00143"/>
<feature type="non-terminal residue" evidence="6">
    <location>
        <position position="1"/>
    </location>
</feature>
<comment type="catalytic activity">
    <reaction evidence="3">
        <text>S-ubiquitinyl-[E2 ubiquitin-conjugating enzyme]-L-cysteine + [acceptor protein]-L-lysine = [E2 ubiquitin-conjugating enzyme]-L-cysteine + N(6)-ubiquitinyl-[acceptor protein]-L-lysine.</text>
        <dbReference type="EC" id="2.3.2.27"/>
    </reaction>
</comment>
<keyword evidence="2 3" id="KW-0808">Transferase</keyword>
<gene>
    <name evidence="6" type="ORF">EJB05_21635</name>
</gene>
<dbReference type="Gramene" id="TVU30033">
    <property type="protein sequence ID" value="TVU30033"/>
    <property type="gene ID" value="EJB05_21635"/>
</dbReference>
<proteinExistence type="predicted"/>
<dbReference type="InterPro" id="IPR013083">
    <property type="entry name" value="Znf_RING/FYVE/PHD"/>
</dbReference>